<keyword evidence="4" id="KW-0378">Hydrolase</keyword>
<dbReference type="InterPro" id="IPR033132">
    <property type="entry name" value="GH_1_N_CS"/>
</dbReference>
<dbReference type="InterPro" id="IPR001360">
    <property type="entry name" value="Glyco_hydro_1"/>
</dbReference>
<reference evidence="8 9" key="1">
    <citation type="submission" date="2017-06" db="EMBL/GenBank/DDBJ databases">
        <title>Aedes aegypti genome working group (AGWG) sequencing and assembly.</title>
        <authorList>
            <consortium name="Aedes aegypti Genome Working Group (AGWG)"/>
            <person name="Matthews B.J."/>
        </authorList>
    </citation>
    <scope>NUCLEOTIDE SEQUENCE [LARGE SCALE GENOMIC DNA]</scope>
    <source>
        <strain evidence="8 9">LVP_AGWG</strain>
    </source>
</reference>
<dbReference type="GO" id="GO:0008422">
    <property type="term" value="F:beta-glucosidase activity"/>
    <property type="evidence" value="ECO:0007669"/>
    <property type="project" value="TreeGrafter"/>
</dbReference>
<evidence type="ECO:0000256" key="4">
    <source>
        <dbReference type="ARBA" id="ARBA00022801"/>
    </source>
</evidence>
<dbReference type="GO" id="GO:0005975">
    <property type="term" value="P:carbohydrate metabolic process"/>
    <property type="evidence" value="ECO:0007669"/>
    <property type="project" value="InterPro"/>
</dbReference>
<organism evidence="8 9">
    <name type="scientific">Aedes aegypti</name>
    <name type="common">Yellowfever mosquito</name>
    <name type="synonym">Culex aegypti</name>
    <dbReference type="NCBI Taxonomy" id="7159"/>
    <lineage>
        <taxon>Eukaryota</taxon>
        <taxon>Metazoa</taxon>
        <taxon>Ecdysozoa</taxon>
        <taxon>Arthropoda</taxon>
        <taxon>Hexapoda</taxon>
        <taxon>Insecta</taxon>
        <taxon>Pterygota</taxon>
        <taxon>Neoptera</taxon>
        <taxon>Endopterygota</taxon>
        <taxon>Diptera</taxon>
        <taxon>Nematocera</taxon>
        <taxon>Culicoidea</taxon>
        <taxon>Culicidae</taxon>
        <taxon>Culicinae</taxon>
        <taxon>Aedini</taxon>
        <taxon>Aedes</taxon>
        <taxon>Stegomyia</taxon>
    </lineage>
</organism>
<keyword evidence="6" id="KW-0326">Glycosidase</keyword>
<reference evidence="8" key="2">
    <citation type="submission" date="2020-05" db="UniProtKB">
        <authorList>
            <consortium name="EnsemblMetazoa"/>
        </authorList>
    </citation>
    <scope>IDENTIFICATION</scope>
    <source>
        <strain evidence="8">LVP_AGWG</strain>
    </source>
</reference>
<evidence type="ECO:0000256" key="1">
    <source>
        <dbReference type="ARBA" id="ARBA00010838"/>
    </source>
</evidence>
<protein>
    <submittedName>
        <fullName evidence="8">Uncharacterized protein</fullName>
    </submittedName>
</protein>
<proteinExistence type="inferred from homology"/>
<evidence type="ECO:0000313" key="9">
    <source>
        <dbReference type="Proteomes" id="UP000008820"/>
    </source>
</evidence>
<dbReference type="PROSITE" id="PS00653">
    <property type="entry name" value="GLYCOSYL_HYDROL_F1_2"/>
    <property type="match status" value="1"/>
</dbReference>
<keyword evidence="9" id="KW-1185">Reference proteome</keyword>
<evidence type="ECO:0000256" key="6">
    <source>
        <dbReference type="ARBA" id="ARBA00023295"/>
    </source>
</evidence>
<dbReference type="AlphaFoldDB" id="A0A6I8U878"/>
<gene>
    <name evidence="8" type="primary">110674831</name>
</gene>
<dbReference type="InParanoid" id="A0A6I8U878"/>
<name>A0A6I8U878_AEDAE</name>
<comment type="subunit">
    <text evidence="2">Homodimer.</text>
</comment>
<evidence type="ECO:0000256" key="3">
    <source>
        <dbReference type="ARBA" id="ARBA00022729"/>
    </source>
</evidence>
<dbReference type="PANTHER" id="PTHR10353">
    <property type="entry name" value="GLYCOSYL HYDROLASE"/>
    <property type="match status" value="1"/>
</dbReference>
<accession>A0A6I8U878</accession>
<evidence type="ECO:0000313" key="8">
    <source>
        <dbReference type="EnsemblMetazoa" id="AAEL026915-PA"/>
    </source>
</evidence>
<dbReference type="SUPFAM" id="SSF51445">
    <property type="entry name" value="(Trans)glycosidases"/>
    <property type="match status" value="1"/>
</dbReference>
<keyword evidence="3" id="KW-0732">Signal</keyword>
<dbReference type="Proteomes" id="UP000008820">
    <property type="component" value="Chromosome 1"/>
</dbReference>
<sequence>MFLITVTSLLAVAHAVEFPAYFQFGVGTSAYQIEGGWDADGKGESVWDRLVHHRHHLDGFVTDGSTGDVACDSYHQWRRDVQMVKELGVNVYRFSIAWSRVLPMGTRDSLNQKGVEYYSKLIDELLSNGITPMVTLLHMDLPQALQDLGGWMNPDIVSYFGEYADVAFSTFGDRVQLWTTINEPGHYCMGGEVIADPFYNGVTEYHCVHNLVKAHAEAVHLYRARYQQRQRGSIGISLGATWSEPENDSVDDREATEWGLQFELGWIAHPIFVGDYPQVMKDRVTNLSAEQGFKESRLPSFSEEEIDRIKGTADFLGLNSYTSSLVKKNGLDNPAGYKVPSHGHDSGIVRSVDPSWPSSEASWIKVVPEGLRRLLNWIRVEYDNPSVWITENGVATAVGTVDERRVDYLNGHLGATLDAIKDGCNVRGYLAWSLMDNFEWNFGYTLKFGLYHVDFDSPNRTRYAKMSAKVYRNIVQTRQINDKYRPKPDVVIPNASRASTIFWAGLSIVAIAVVYQYFL</sequence>
<dbReference type="OrthoDB" id="65569at2759"/>
<evidence type="ECO:0000256" key="7">
    <source>
        <dbReference type="RuleBase" id="RU003690"/>
    </source>
</evidence>
<keyword evidence="5" id="KW-0325">Glycoprotein</keyword>
<dbReference type="Pfam" id="PF00232">
    <property type="entry name" value="Glyco_hydro_1"/>
    <property type="match status" value="1"/>
</dbReference>
<dbReference type="InterPro" id="IPR017853">
    <property type="entry name" value="GH"/>
</dbReference>
<dbReference type="FunFam" id="3.20.20.80:FF:000013">
    <property type="entry name" value="lactase-phlorizin hydrolase"/>
    <property type="match status" value="1"/>
</dbReference>
<dbReference type="EnsemblMetazoa" id="AAEL026915-RA">
    <property type="protein sequence ID" value="AAEL026915-PA"/>
    <property type="gene ID" value="AAEL026915"/>
</dbReference>
<dbReference type="PRINTS" id="PR00131">
    <property type="entry name" value="GLHYDRLASE1"/>
</dbReference>
<evidence type="ECO:0000256" key="2">
    <source>
        <dbReference type="ARBA" id="ARBA00011738"/>
    </source>
</evidence>
<dbReference type="PANTHER" id="PTHR10353:SF36">
    <property type="entry name" value="LP05116P"/>
    <property type="match status" value="1"/>
</dbReference>
<evidence type="ECO:0000256" key="5">
    <source>
        <dbReference type="ARBA" id="ARBA00023180"/>
    </source>
</evidence>
<comment type="similarity">
    <text evidence="1 7">Belongs to the glycosyl hydrolase 1 family.</text>
</comment>
<dbReference type="Gene3D" id="3.20.20.80">
    <property type="entry name" value="Glycosidases"/>
    <property type="match status" value="1"/>
</dbReference>